<evidence type="ECO:0000313" key="2">
    <source>
        <dbReference type="EMBL" id="CRL28790.1"/>
    </source>
</evidence>
<accession>A0A0G4PQW0</accession>
<sequence length="105" mass="11628">MEHRLRAQKRGATKGPAKPPANGTPVVCLTEITKPVLQAYSRYSGTSRYPRISPQTRRATNSYYSQSLSPMDPTHIGSKPKAVYKLSIPVKHTTAAHKLLTWPSI</sequence>
<evidence type="ECO:0000313" key="3">
    <source>
        <dbReference type="Proteomes" id="UP000053732"/>
    </source>
</evidence>
<feature type="region of interest" description="Disordered" evidence="1">
    <location>
        <begin position="1"/>
        <end position="24"/>
    </location>
</feature>
<proteinExistence type="predicted"/>
<feature type="compositionally biased region" description="Basic residues" evidence="1">
    <location>
        <begin position="1"/>
        <end position="12"/>
    </location>
</feature>
<organism evidence="2 3">
    <name type="scientific">Penicillium camemberti (strain FM 013)</name>
    <dbReference type="NCBI Taxonomy" id="1429867"/>
    <lineage>
        <taxon>Eukaryota</taxon>
        <taxon>Fungi</taxon>
        <taxon>Dikarya</taxon>
        <taxon>Ascomycota</taxon>
        <taxon>Pezizomycotina</taxon>
        <taxon>Eurotiomycetes</taxon>
        <taxon>Eurotiomycetidae</taxon>
        <taxon>Eurotiales</taxon>
        <taxon>Aspergillaceae</taxon>
        <taxon>Penicillium</taxon>
    </lineage>
</organism>
<keyword evidence="3" id="KW-1185">Reference proteome</keyword>
<evidence type="ECO:0000256" key="1">
    <source>
        <dbReference type="SAM" id="MobiDB-lite"/>
    </source>
</evidence>
<gene>
    <name evidence="2" type="ORF">PCAMFM013_S030g000077</name>
</gene>
<name>A0A0G4PQW0_PENC3</name>
<dbReference type="EMBL" id="HG793163">
    <property type="protein sequence ID" value="CRL28790.1"/>
    <property type="molecule type" value="Genomic_DNA"/>
</dbReference>
<reference evidence="2 3" key="1">
    <citation type="journal article" date="2014" name="Nat. Commun.">
        <title>Multiple recent horizontal transfers of a large genomic region in cheese making fungi.</title>
        <authorList>
            <person name="Cheeseman K."/>
            <person name="Ropars J."/>
            <person name="Renault P."/>
            <person name="Dupont J."/>
            <person name="Gouzy J."/>
            <person name="Branca A."/>
            <person name="Abraham A.L."/>
            <person name="Ceppi M."/>
            <person name="Conseiller E."/>
            <person name="Debuchy R."/>
            <person name="Malagnac F."/>
            <person name="Goarin A."/>
            <person name="Silar P."/>
            <person name="Lacoste S."/>
            <person name="Sallet E."/>
            <person name="Bensimon A."/>
            <person name="Giraud T."/>
            <person name="Brygoo Y."/>
        </authorList>
    </citation>
    <scope>NUCLEOTIDE SEQUENCE [LARGE SCALE GENOMIC DNA]</scope>
    <source>
        <strain evidence="3">FM 013</strain>
    </source>
</reference>
<protein>
    <submittedName>
        <fullName evidence="2">Str. FM013</fullName>
    </submittedName>
</protein>
<dbReference type="AlphaFoldDB" id="A0A0G4PQW0"/>
<dbReference type="Proteomes" id="UP000053732">
    <property type="component" value="Unassembled WGS sequence"/>
</dbReference>